<reference evidence="1 2" key="1">
    <citation type="submission" date="2021-06" db="EMBL/GenBank/DDBJ databases">
        <title>Caerostris darwini draft genome.</title>
        <authorList>
            <person name="Kono N."/>
            <person name="Arakawa K."/>
        </authorList>
    </citation>
    <scope>NUCLEOTIDE SEQUENCE [LARGE SCALE GENOMIC DNA]</scope>
</reference>
<dbReference type="AlphaFoldDB" id="A0AAV4PJ77"/>
<accession>A0AAV4PJ77</accession>
<sequence length="113" mass="13236">MWYLRAEKTYCNSVQQTTCSNFKCPKNIRPPDLYNKKYISTSSEKKGLTTMSVQQKQGMPTSIKQKPYSHRIYTKTYSHYIYKNRMTTTSVEHKLMAPTSVQKHMAITSVQQK</sequence>
<dbReference type="Proteomes" id="UP001054837">
    <property type="component" value="Unassembled WGS sequence"/>
</dbReference>
<evidence type="ECO:0000313" key="1">
    <source>
        <dbReference type="EMBL" id="GIX97108.1"/>
    </source>
</evidence>
<name>A0AAV4PJ77_9ARAC</name>
<gene>
    <name evidence="1" type="ORF">CDAR_95521</name>
</gene>
<comment type="caution">
    <text evidence="1">The sequence shown here is derived from an EMBL/GenBank/DDBJ whole genome shotgun (WGS) entry which is preliminary data.</text>
</comment>
<evidence type="ECO:0000313" key="2">
    <source>
        <dbReference type="Proteomes" id="UP001054837"/>
    </source>
</evidence>
<proteinExistence type="predicted"/>
<protein>
    <submittedName>
        <fullName evidence="1">Uncharacterized protein</fullName>
    </submittedName>
</protein>
<dbReference type="EMBL" id="BPLQ01003002">
    <property type="protein sequence ID" value="GIX97108.1"/>
    <property type="molecule type" value="Genomic_DNA"/>
</dbReference>
<organism evidence="1 2">
    <name type="scientific">Caerostris darwini</name>
    <dbReference type="NCBI Taxonomy" id="1538125"/>
    <lineage>
        <taxon>Eukaryota</taxon>
        <taxon>Metazoa</taxon>
        <taxon>Ecdysozoa</taxon>
        <taxon>Arthropoda</taxon>
        <taxon>Chelicerata</taxon>
        <taxon>Arachnida</taxon>
        <taxon>Araneae</taxon>
        <taxon>Araneomorphae</taxon>
        <taxon>Entelegynae</taxon>
        <taxon>Araneoidea</taxon>
        <taxon>Araneidae</taxon>
        <taxon>Caerostris</taxon>
    </lineage>
</organism>
<keyword evidence="2" id="KW-1185">Reference proteome</keyword>